<sequence length="547" mass="60777">MSSHISPPSIQEKDLEKDQEPQVTQQTPSRASTPTVASREDENDADSVNAEFERETFGPEPGEKGWDKYEVRITPDDPDSPFRMSRVRRWYITMLGGILVLNATFASSTPSGIVPEMMEYFGFGREVATLTISLFVAGYCVGPLFWGPLSETYGRKPVLFVSFVIYTAFQIGCALSKNTASIIIFRFLGGCFAASPLVVSGALIGDIWDPNTRGKALAFFTLGPFAGPALGPIASGFMSVSGVSWRWTYWLMTIFAGVCSILIFFTLPETYTPILVVKRAQKLRKETGDQNYWAPLERKKLTIVQRLEEVVARPFKVLFAEPMLMALSLFMSFVYGCIYLLFEAFPIVFSIGHGFNAGILGLMFLPLFLGGCLGVVGYLVIWNPKYERLAKECAPHPVPPEARLEQALWAGPAFAISFFWFGWTSYPSISFWAPMMSSVFLGFSVVWIFLGIFNYIIDCYLYVAASALAINAVMRSSFGASFPLFATQMYESLNPRWASTLVGLIACLLVPIPFVLIKYGPALRHKSKYAPTKPIPPKPVKSEEESV</sequence>
<evidence type="ECO:0000313" key="2">
    <source>
        <dbReference type="Proteomes" id="UP001055072"/>
    </source>
</evidence>
<protein>
    <submittedName>
        <fullName evidence="1">MFS general substrate transporter</fullName>
    </submittedName>
</protein>
<proteinExistence type="predicted"/>
<organism evidence="1 2">
    <name type="scientific">Irpex rosettiformis</name>
    <dbReference type="NCBI Taxonomy" id="378272"/>
    <lineage>
        <taxon>Eukaryota</taxon>
        <taxon>Fungi</taxon>
        <taxon>Dikarya</taxon>
        <taxon>Basidiomycota</taxon>
        <taxon>Agaricomycotina</taxon>
        <taxon>Agaricomycetes</taxon>
        <taxon>Polyporales</taxon>
        <taxon>Irpicaceae</taxon>
        <taxon>Irpex</taxon>
    </lineage>
</organism>
<dbReference type="EMBL" id="MU274900">
    <property type="protein sequence ID" value="KAI0094961.1"/>
    <property type="molecule type" value="Genomic_DNA"/>
</dbReference>
<dbReference type="Proteomes" id="UP001055072">
    <property type="component" value="Unassembled WGS sequence"/>
</dbReference>
<name>A0ACB8UL71_9APHY</name>
<reference evidence="1" key="1">
    <citation type="journal article" date="2021" name="Environ. Microbiol.">
        <title>Gene family expansions and transcriptome signatures uncover fungal adaptations to wood decay.</title>
        <authorList>
            <person name="Hage H."/>
            <person name="Miyauchi S."/>
            <person name="Viragh M."/>
            <person name="Drula E."/>
            <person name="Min B."/>
            <person name="Chaduli D."/>
            <person name="Navarro D."/>
            <person name="Favel A."/>
            <person name="Norest M."/>
            <person name="Lesage-Meessen L."/>
            <person name="Balint B."/>
            <person name="Merenyi Z."/>
            <person name="de Eugenio L."/>
            <person name="Morin E."/>
            <person name="Martinez A.T."/>
            <person name="Baldrian P."/>
            <person name="Stursova M."/>
            <person name="Martinez M.J."/>
            <person name="Novotny C."/>
            <person name="Magnuson J.K."/>
            <person name="Spatafora J.W."/>
            <person name="Maurice S."/>
            <person name="Pangilinan J."/>
            <person name="Andreopoulos W."/>
            <person name="LaButti K."/>
            <person name="Hundley H."/>
            <person name="Na H."/>
            <person name="Kuo A."/>
            <person name="Barry K."/>
            <person name="Lipzen A."/>
            <person name="Henrissat B."/>
            <person name="Riley R."/>
            <person name="Ahrendt S."/>
            <person name="Nagy L.G."/>
            <person name="Grigoriev I.V."/>
            <person name="Martin F."/>
            <person name="Rosso M.N."/>
        </authorList>
    </citation>
    <scope>NUCLEOTIDE SEQUENCE</scope>
    <source>
        <strain evidence="1">CBS 384.51</strain>
    </source>
</reference>
<gene>
    <name evidence="1" type="ORF">BDY19DRAFT_982292</name>
</gene>
<keyword evidence="2" id="KW-1185">Reference proteome</keyword>
<accession>A0ACB8UL71</accession>
<evidence type="ECO:0000313" key="1">
    <source>
        <dbReference type="EMBL" id="KAI0094961.1"/>
    </source>
</evidence>
<comment type="caution">
    <text evidence="1">The sequence shown here is derived from an EMBL/GenBank/DDBJ whole genome shotgun (WGS) entry which is preliminary data.</text>
</comment>